<dbReference type="SMART" id="SM00320">
    <property type="entry name" value="WD40"/>
    <property type="match status" value="2"/>
</dbReference>
<reference evidence="2" key="1">
    <citation type="submission" date="2021-01" db="EMBL/GenBank/DDBJ databases">
        <authorList>
            <person name="Eckstrom K.M.E."/>
        </authorList>
    </citation>
    <scope>NUCLEOTIDE SEQUENCE</scope>
    <source>
        <strain evidence="2">UVCC 0001</strain>
    </source>
</reference>
<dbReference type="Gene3D" id="2.130.10.10">
    <property type="entry name" value="YVTN repeat-like/Quinoprotein amine dehydrogenase"/>
    <property type="match status" value="1"/>
</dbReference>
<gene>
    <name evidence="2" type="ORF">QBZ16_001177</name>
</gene>
<organism evidence="2 3">
    <name type="scientific">Prototheca wickerhamii</name>
    <dbReference type="NCBI Taxonomy" id="3111"/>
    <lineage>
        <taxon>Eukaryota</taxon>
        <taxon>Viridiplantae</taxon>
        <taxon>Chlorophyta</taxon>
        <taxon>core chlorophytes</taxon>
        <taxon>Trebouxiophyceae</taxon>
        <taxon>Chlorellales</taxon>
        <taxon>Chlorellaceae</taxon>
        <taxon>Prototheca</taxon>
    </lineage>
</organism>
<evidence type="ECO:0000313" key="3">
    <source>
        <dbReference type="Proteomes" id="UP001255856"/>
    </source>
</evidence>
<dbReference type="Pfam" id="PF00400">
    <property type="entry name" value="WD40"/>
    <property type="match status" value="2"/>
</dbReference>
<proteinExistence type="predicted"/>
<dbReference type="EMBL" id="JASFZW010000011">
    <property type="protein sequence ID" value="KAK2076245.1"/>
    <property type="molecule type" value="Genomic_DNA"/>
</dbReference>
<evidence type="ECO:0000313" key="2">
    <source>
        <dbReference type="EMBL" id="KAK2076245.1"/>
    </source>
</evidence>
<dbReference type="AlphaFoldDB" id="A0AAD9MJA7"/>
<sequence length="392" mass="40489">MADTGRSSSTSRSMAFRRRFEHAFCSATSAVTALRFARLAPGLLAWGDERGAVSVAATPWKGGTPRVILVLRGGHGASVTDLDWSANNAVLASCAADGTACVWSVADGRRLRRFVCRAGAVGSRAGCSLTVADEEDREAGQQVANLVLLGTLGDGVLLANLGSGQCVARCLPGERVAALETAGASLLVARADASELVALSLDAPQAGTQGQPLRTLQRLRAPGVPRGAGAVRLEILAGDAVWPWVRLEGGDLDRVAALTTADGTLSLFHVPADPPRSRPVFALSASAARVTAIAPAPLAQFALSRDGMRGLAPQAAIGGRADALVTLVAPPAPVPGTVQRLGDEDERGGRVWTLRGQASSVPCVDWSFRGLFLASADATGNVLLWCKHELSA</sequence>
<protein>
    <submittedName>
        <fullName evidence="2">Uncharacterized protein</fullName>
    </submittedName>
</protein>
<dbReference type="PANTHER" id="PTHR19879:SF9">
    <property type="entry name" value="TRANSCRIPTION INITIATION FACTOR TFIID SUBUNIT 5"/>
    <property type="match status" value="1"/>
</dbReference>
<comment type="caution">
    <text evidence="2">The sequence shown here is derived from an EMBL/GenBank/DDBJ whole genome shotgun (WGS) entry which is preliminary data.</text>
</comment>
<dbReference type="InterPro" id="IPR001680">
    <property type="entry name" value="WD40_rpt"/>
</dbReference>
<dbReference type="PROSITE" id="PS50082">
    <property type="entry name" value="WD_REPEATS_2"/>
    <property type="match status" value="1"/>
</dbReference>
<feature type="repeat" description="WD" evidence="1">
    <location>
        <begin position="72"/>
        <end position="113"/>
    </location>
</feature>
<evidence type="ECO:0000256" key="1">
    <source>
        <dbReference type="PROSITE-ProRule" id="PRU00221"/>
    </source>
</evidence>
<dbReference type="Proteomes" id="UP001255856">
    <property type="component" value="Unassembled WGS sequence"/>
</dbReference>
<dbReference type="InterPro" id="IPR036322">
    <property type="entry name" value="WD40_repeat_dom_sf"/>
</dbReference>
<dbReference type="SUPFAM" id="SSF50978">
    <property type="entry name" value="WD40 repeat-like"/>
    <property type="match status" value="1"/>
</dbReference>
<dbReference type="InterPro" id="IPR015943">
    <property type="entry name" value="WD40/YVTN_repeat-like_dom_sf"/>
</dbReference>
<dbReference type="PANTHER" id="PTHR19879">
    <property type="entry name" value="TRANSCRIPTION INITIATION FACTOR TFIID"/>
    <property type="match status" value="1"/>
</dbReference>
<accession>A0AAD9MJA7</accession>
<keyword evidence="3" id="KW-1185">Reference proteome</keyword>
<keyword evidence="1" id="KW-0853">WD repeat</keyword>
<name>A0AAD9MJA7_PROWI</name>
<dbReference type="PROSITE" id="PS50294">
    <property type="entry name" value="WD_REPEATS_REGION"/>
    <property type="match status" value="1"/>
</dbReference>